<evidence type="ECO:0000256" key="4">
    <source>
        <dbReference type="ARBA" id="ARBA00012356"/>
    </source>
</evidence>
<reference evidence="23 24" key="1">
    <citation type="journal article" date="2020" name="MBio">
        <title>Erratum for Teymournejad et al., 'Isolation and Molecular Analysis of a Novel Neorickettsia Species That Causes Potomac Horse Fever'.</title>
        <authorList>
            <person name="Teymournejad O."/>
            <person name="Lin M."/>
            <person name="Bekebrede H."/>
            <person name="Kamr A."/>
            <person name="Toribio R.E."/>
            <person name="Arroyo L.G."/>
            <person name="Baird J.D."/>
            <person name="Rikihisa Y."/>
        </authorList>
    </citation>
    <scope>NUCLEOTIDE SEQUENCE [LARGE SCALE GENOMIC DNA]</scope>
    <source>
        <strain evidence="23 24">Fin17</strain>
    </source>
</reference>
<keyword evidence="14" id="KW-0443">Lipid metabolism</keyword>
<dbReference type="GO" id="GO:0006633">
    <property type="term" value="P:fatty acid biosynthetic process"/>
    <property type="evidence" value="ECO:0007669"/>
    <property type="project" value="UniProtKB-UniRule"/>
</dbReference>
<comment type="subcellular location">
    <subcellularLocation>
        <location evidence="1">Cell inner membrane</location>
    </subcellularLocation>
</comment>
<evidence type="ECO:0000256" key="16">
    <source>
        <dbReference type="ARBA" id="ARBA00023160"/>
    </source>
</evidence>
<comment type="catalytic activity">
    <reaction evidence="19">
        <text>(9Z)-hexadecenoyl-[ACP] + malonyl-[ACP] + H(+) = 3-oxo-(11Z)-octadecenoyl-[ACP] + holo-[ACP] + CO2</text>
        <dbReference type="Rhea" id="RHEA:55040"/>
        <dbReference type="Rhea" id="RHEA-COMP:9623"/>
        <dbReference type="Rhea" id="RHEA-COMP:9685"/>
        <dbReference type="Rhea" id="RHEA-COMP:10800"/>
        <dbReference type="Rhea" id="RHEA-COMP:14074"/>
        <dbReference type="ChEBI" id="CHEBI:15378"/>
        <dbReference type="ChEBI" id="CHEBI:16526"/>
        <dbReference type="ChEBI" id="CHEBI:64479"/>
        <dbReference type="ChEBI" id="CHEBI:78449"/>
        <dbReference type="ChEBI" id="CHEBI:83989"/>
        <dbReference type="ChEBI" id="CHEBI:138538"/>
        <dbReference type="EC" id="2.3.1.179"/>
    </reaction>
</comment>
<evidence type="ECO:0000256" key="18">
    <source>
        <dbReference type="ARBA" id="ARBA00037576"/>
    </source>
</evidence>
<evidence type="ECO:0000256" key="2">
    <source>
        <dbReference type="ARBA" id="ARBA00005194"/>
    </source>
</evidence>
<evidence type="ECO:0000256" key="17">
    <source>
        <dbReference type="ARBA" id="ARBA00023315"/>
    </source>
</evidence>
<dbReference type="GO" id="GO:0005886">
    <property type="term" value="C:plasma membrane"/>
    <property type="evidence" value="ECO:0007669"/>
    <property type="project" value="UniProtKB-SubCell"/>
</dbReference>
<dbReference type="EMBL" id="CP047224">
    <property type="protein sequence ID" value="QHD65184.1"/>
    <property type="molecule type" value="Genomic_DNA"/>
</dbReference>
<evidence type="ECO:0000256" key="19">
    <source>
        <dbReference type="PIRNR" id="PIRNR000447"/>
    </source>
</evidence>
<dbReference type="CDD" id="cd00834">
    <property type="entry name" value="KAS_I_II"/>
    <property type="match status" value="1"/>
</dbReference>
<evidence type="ECO:0000256" key="6">
    <source>
        <dbReference type="ARBA" id="ARBA00022458"/>
    </source>
</evidence>
<protein>
    <recommendedName>
        <fullName evidence="5 19">3-oxoacyl-[acyl-carrier-protein] synthase 2</fullName>
        <ecNumber evidence="4 19">2.3.1.179</ecNumber>
    </recommendedName>
</protein>
<evidence type="ECO:0000256" key="10">
    <source>
        <dbReference type="ARBA" id="ARBA00022679"/>
    </source>
</evidence>
<dbReference type="InterPro" id="IPR000794">
    <property type="entry name" value="Beta-ketoacyl_synthase"/>
</dbReference>
<evidence type="ECO:0000259" key="22">
    <source>
        <dbReference type="PROSITE" id="PS52004"/>
    </source>
</evidence>
<evidence type="ECO:0000256" key="14">
    <source>
        <dbReference type="ARBA" id="ARBA00023098"/>
    </source>
</evidence>
<evidence type="ECO:0000256" key="3">
    <source>
        <dbReference type="ARBA" id="ARBA00008467"/>
    </source>
</evidence>
<dbReference type="InterPro" id="IPR016039">
    <property type="entry name" value="Thiolase-like"/>
</dbReference>
<dbReference type="InterPro" id="IPR018201">
    <property type="entry name" value="Ketoacyl_synth_AS"/>
</dbReference>
<dbReference type="PANTHER" id="PTHR11712">
    <property type="entry name" value="POLYKETIDE SYNTHASE-RELATED"/>
    <property type="match status" value="1"/>
</dbReference>
<comment type="catalytic activity">
    <reaction evidence="19">
        <text>a fatty acyl-[ACP] + malonyl-[ACP] + H(+) = a 3-oxoacyl-[ACP] + holo-[ACP] + CO2</text>
        <dbReference type="Rhea" id="RHEA:22836"/>
        <dbReference type="Rhea" id="RHEA-COMP:9623"/>
        <dbReference type="Rhea" id="RHEA-COMP:9685"/>
        <dbReference type="Rhea" id="RHEA-COMP:9916"/>
        <dbReference type="Rhea" id="RHEA-COMP:14125"/>
        <dbReference type="ChEBI" id="CHEBI:15378"/>
        <dbReference type="ChEBI" id="CHEBI:16526"/>
        <dbReference type="ChEBI" id="CHEBI:64479"/>
        <dbReference type="ChEBI" id="CHEBI:78449"/>
        <dbReference type="ChEBI" id="CHEBI:78776"/>
        <dbReference type="ChEBI" id="CHEBI:138651"/>
    </reaction>
</comment>
<keyword evidence="6" id="KW-0536">Nodulation</keyword>
<comment type="function">
    <text evidence="18">Proposed to synthesize NOD factor fatty acyl chain. Involved in the synthesis of a highly unsaturated fatty acid moiety, which forms part of a lipo-oligosaccharide that is responsible for host specificity.</text>
</comment>
<dbReference type="Pfam" id="PF00109">
    <property type="entry name" value="ketoacyl-synt"/>
    <property type="match status" value="1"/>
</dbReference>
<keyword evidence="15" id="KW-0472">Membrane</keyword>
<evidence type="ECO:0000256" key="20">
    <source>
        <dbReference type="PIRSR" id="PIRSR000447-1"/>
    </source>
</evidence>
<evidence type="ECO:0000256" key="13">
    <source>
        <dbReference type="ARBA" id="ARBA00022989"/>
    </source>
</evidence>
<dbReference type="UniPathway" id="UPA00094"/>
<keyword evidence="7" id="KW-1003">Cell membrane</keyword>
<dbReference type="PIRSF" id="PIRSF000447">
    <property type="entry name" value="KAS_II"/>
    <property type="match status" value="1"/>
</dbReference>
<dbReference type="GO" id="GO:0004315">
    <property type="term" value="F:3-oxoacyl-[acyl-carrier-protein] synthase activity"/>
    <property type="evidence" value="ECO:0007669"/>
    <property type="project" value="UniProtKB-UniRule"/>
</dbReference>
<dbReference type="FunFam" id="3.40.47.10:FF:000018">
    <property type="entry name" value="3-oxoacyl-[acyl-carrier-protein] synthase 2"/>
    <property type="match status" value="1"/>
</dbReference>
<sequence length="415" mass="43773">MQKRVVVTGLGLLTCLSSNREGSWALILESRSGVRTLSTVETEGLPVTIGGEVLECGEDGFEYKKFGDPRKHDRYILYGIAASREAIRHSQLLEYPSLDKRRVGVSIGSGIGGLPLIEKNSILLREEGIRKVSPFFIPASLINLTSGNVAIENGFTGPNDALVTACATGAHAIVNSWRIIANDEADVMIAGASEGALCRVGIAGFANMKALSRRNDEPEKASRPWDVDRDGFVMSDGAGVMVLEEYGHAKKRGARIYAELVGFGVSGDAYHVAAPNPSGDGALAAMTSAIKMSGVGLNEIDYINAHGTSTPNGDAAELNALRRLFGNSLGMGVSSTKSSIGHALGAAGGIEAVLCVLAMRDSVMPPTINLDKPDDCTSGFNLVPHTPQEKILRYVLSNSFGFGGTNVSLLFGQCS</sequence>
<evidence type="ECO:0000256" key="11">
    <source>
        <dbReference type="ARBA" id="ARBA00022692"/>
    </source>
</evidence>
<keyword evidence="16 19" id="KW-0275">Fatty acid biosynthesis</keyword>
<dbReference type="Pfam" id="PF02801">
    <property type="entry name" value="Ketoacyl-synt_C"/>
    <property type="match status" value="1"/>
</dbReference>
<keyword evidence="9" id="KW-0997">Cell inner membrane</keyword>
<dbReference type="PROSITE" id="PS00606">
    <property type="entry name" value="KS3_1"/>
    <property type="match status" value="1"/>
</dbReference>
<keyword evidence="8 19" id="KW-0444">Lipid biosynthesis</keyword>
<keyword evidence="11" id="KW-0812">Transmembrane</keyword>
<reference evidence="23 24" key="2">
    <citation type="journal article" date="2020" name="MBio">
        <title>Isolation and Molecular Analysis of a Novel Neorickettsia Species That Causes Potomac Horse Fever.</title>
        <authorList>
            <person name="Teymournejad O."/>
            <person name="Lin M."/>
            <person name="Bekebrede H."/>
            <person name="Kamr A."/>
            <person name="Toribio R.E."/>
            <person name="Arroyo L.G."/>
            <person name="Baird J.D."/>
            <person name="Rikihisa Y."/>
        </authorList>
    </citation>
    <scope>NUCLEOTIDE SEQUENCE [LARGE SCALE GENOMIC DNA]</scope>
    <source>
        <strain evidence="23 24">Fin17</strain>
    </source>
</reference>
<comment type="pathway">
    <text evidence="2 19">Lipid metabolism; fatty acid biosynthesis.</text>
</comment>
<dbReference type="SMART" id="SM00825">
    <property type="entry name" value="PKS_KS"/>
    <property type="match status" value="1"/>
</dbReference>
<accession>A0A6P1GAH3</accession>
<organism evidence="23 24">
    <name type="scientific">Neorickettsia findlayensis</name>
    <dbReference type="NCBI Taxonomy" id="2686014"/>
    <lineage>
        <taxon>Bacteria</taxon>
        <taxon>Pseudomonadati</taxon>
        <taxon>Pseudomonadota</taxon>
        <taxon>Alphaproteobacteria</taxon>
        <taxon>Rickettsiales</taxon>
        <taxon>Anaplasmataceae</taxon>
        <taxon>Neorickettsia</taxon>
    </lineage>
</organism>
<feature type="domain" description="Ketosynthase family 3 (KS3)" evidence="22">
    <location>
        <begin position="2"/>
        <end position="413"/>
    </location>
</feature>
<dbReference type="NCBIfam" id="TIGR03150">
    <property type="entry name" value="fabF"/>
    <property type="match status" value="1"/>
</dbReference>
<evidence type="ECO:0000256" key="12">
    <source>
        <dbReference type="ARBA" id="ARBA00022832"/>
    </source>
</evidence>
<evidence type="ECO:0000256" key="15">
    <source>
        <dbReference type="ARBA" id="ARBA00023136"/>
    </source>
</evidence>
<dbReference type="Proteomes" id="UP000464912">
    <property type="component" value="Chromosome"/>
</dbReference>
<evidence type="ECO:0000256" key="9">
    <source>
        <dbReference type="ARBA" id="ARBA00022519"/>
    </source>
</evidence>
<dbReference type="SUPFAM" id="SSF53901">
    <property type="entry name" value="Thiolase-like"/>
    <property type="match status" value="2"/>
</dbReference>
<keyword evidence="12" id="KW-0276">Fatty acid metabolism</keyword>
<keyword evidence="10 19" id="KW-0808">Transferase</keyword>
<evidence type="ECO:0000256" key="7">
    <source>
        <dbReference type="ARBA" id="ARBA00022475"/>
    </source>
</evidence>
<evidence type="ECO:0000256" key="21">
    <source>
        <dbReference type="RuleBase" id="RU003694"/>
    </source>
</evidence>
<dbReference type="PANTHER" id="PTHR11712:SF352">
    <property type="entry name" value="3-OXOACYL-[ACYL-CARRIER-PROTEIN] SYNTHASE"/>
    <property type="match status" value="1"/>
</dbReference>
<name>A0A6P1GAH3_9RICK</name>
<dbReference type="Gene3D" id="3.40.47.10">
    <property type="match status" value="1"/>
</dbReference>
<evidence type="ECO:0000313" key="23">
    <source>
        <dbReference type="EMBL" id="QHD65184.1"/>
    </source>
</evidence>
<dbReference type="RefSeq" id="WP_160095343.1">
    <property type="nucleotide sequence ID" value="NZ_CP047224.1"/>
</dbReference>
<dbReference type="InterPro" id="IPR014031">
    <property type="entry name" value="Ketoacyl_synth_C"/>
</dbReference>
<keyword evidence="13" id="KW-1133">Transmembrane helix</keyword>
<keyword evidence="24" id="KW-1185">Reference proteome</keyword>
<evidence type="ECO:0000256" key="1">
    <source>
        <dbReference type="ARBA" id="ARBA00004533"/>
    </source>
</evidence>
<evidence type="ECO:0000256" key="5">
    <source>
        <dbReference type="ARBA" id="ARBA00014657"/>
    </source>
</evidence>
<dbReference type="InterPro" id="IPR014030">
    <property type="entry name" value="Ketoacyl_synth_N"/>
</dbReference>
<feature type="active site" description="For beta-ketoacyl synthase activity" evidence="20">
    <location>
        <position position="166"/>
    </location>
</feature>
<evidence type="ECO:0000256" key="8">
    <source>
        <dbReference type="ARBA" id="ARBA00022516"/>
    </source>
</evidence>
<evidence type="ECO:0000313" key="24">
    <source>
        <dbReference type="Proteomes" id="UP000464912"/>
    </source>
</evidence>
<comment type="function">
    <text evidence="19">Involved in the type II fatty acid elongation cycle. Catalyzes the elongation of a wide range of acyl-ACP by the addition of two carbons from malonyl-ACP to an acyl acceptor. Can efficiently catalyze the conversion of palmitoleoyl-ACP (cis-hexadec-9-enoyl-ACP) to cis-vaccenoyl-ACP (cis-octadec-11-enoyl-ACP), an essential step in the thermal regulation of fatty acid composition.</text>
</comment>
<dbReference type="NCBIfam" id="NF005589">
    <property type="entry name" value="PRK07314.1"/>
    <property type="match status" value="1"/>
</dbReference>
<gene>
    <name evidence="23" type="primary">fabF</name>
    <name evidence="23" type="ORF">GP480_01790</name>
</gene>
<comment type="similarity">
    <text evidence="3 19 21">Belongs to the thiolase-like superfamily. Beta-ketoacyl-ACP synthases family.</text>
</comment>
<keyword evidence="17 19" id="KW-0012">Acyltransferase</keyword>
<dbReference type="AlphaFoldDB" id="A0A6P1GAH3"/>
<dbReference type="KEGG" id="nef:GP480_01790"/>
<proteinExistence type="inferred from homology"/>
<dbReference type="InterPro" id="IPR017568">
    <property type="entry name" value="3-oxoacyl-ACP_synth-2"/>
</dbReference>
<dbReference type="PROSITE" id="PS52004">
    <property type="entry name" value="KS3_2"/>
    <property type="match status" value="1"/>
</dbReference>
<dbReference type="InterPro" id="IPR020841">
    <property type="entry name" value="PKS_Beta-ketoAc_synthase_dom"/>
</dbReference>
<dbReference type="EC" id="2.3.1.179" evidence="4 19"/>